<keyword evidence="4" id="KW-1185">Reference proteome</keyword>
<dbReference type="Gene3D" id="2.180.10.10">
    <property type="entry name" value="RHS repeat-associated core"/>
    <property type="match status" value="1"/>
</dbReference>
<evidence type="ECO:0000313" key="4">
    <source>
        <dbReference type="Proteomes" id="UP001160499"/>
    </source>
</evidence>
<feature type="compositionally biased region" description="Basic residues" evidence="1">
    <location>
        <begin position="1"/>
        <end position="22"/>
    </location>
</feature>
<dbReference type="Proteomes" id="UP001160499">
    <property type="component" value="Unassembled WGS sequence"/>
</dbReference>
<organism evidence="3 4">
    <name type="scientific">Streptomyces pseudovenezuelae</name>
    <dbReference type="NCBI Taxonomy" id="67350"/>
    <lineage>
        <taxon>Bacteria</taxon>
        <taxon>Bacillati</taxon>
        <taxon>Actinomycetota</taxon>
        <taxon>Actinomycetes</taxon>
        <taxon>Kitasatosporales</taxon>
        <taxon>Streptomycetaceae</taxon>
        <taxon>Streptomyces</taxon>
        <taxon>Streptomyces aurantiacus group</taxon>
    </lineage>
</organism>
<feature type="region of interest" description="Disordered" evidence="1">
    <location>
        <begin position="142"/>
        <end position="161"/>
    </location>
</feature>
<feature type="compositionally biased region" description="Low complexity" evidence="1">
    <location>
        <begin position="1402"/>
        <end position="1413"/>
    </location>
</feature>
<evidence type="ECO:0000256" key="1">
    <source>
        <dbReference type="SAM" id="MobiDB-lite"/>
    </source>
</evidence>
<dbReference type="NCBIfam" id="TIGR03696">
    <property type="entry name" value="Rhs_assc_core"/>
    <property type="match status" value="1"/>
</dbReference>
<evidence type="ECO:0000313" key="3">
    <source>
        <dbReference type="EMBL" id="MDH6219258.1"/>
    </source>
</evidence>
<feature type="compositionally biased region" description="Basic and acidic residues" evidence="1">
    <location>
        <begin position="142"/>
        <end position="151"/>
    </location>
</feature>
<feature type="region of interest" description="Disordered" evidence="1">
    <location>
        <begin position="1398"/>
        <end position="1423"/>
    </location>
</feature>
<dbReference type="Pfam" id="PF05593">
    <property type="entry name" value="RHS_repeat"/>
    <property type="match status" value="2"/>
</dbReference>
<dbReference type="InterPro" id="IPR031325">
    <property type="entry name" value="RHS_repeat"/>
</dbReference>
<name>A0ABT6LSH6_9ACTN</name>
<dbReference type="InterPro" id="IPR050708">
    <property type="entry name" value="T6SS_VgrG/RHS"/>
</dbReference>
<reference evidence="3 4" key="1">
    <citation type="submission" date="2023-04" db="EMBL/GenBank/DDBJ databases">
        <title>Forest soil microbial communities from Buena Vista Peninsula, Colon Province, Panama.</title>
        <authorList>
            <person name="Bouskill N."/>
        </authorList>
    </citation>
    <scope>NUCLEOTIDE SEQUENCE [LARGE SCALE GENOMIC DNA]</scope>
    <source>
        <strain evidence="3 4">GGS1</strain>
    </source>
</reference>
<dbReference type="PANTHER" id="PTHR32305">
    <property type="match status" value="1"/>
</dbReference>
<dbReference type="InterPro" id="IPR022385">
    <property type="entry name" value="Rhs_assc_core"/>
</dbReference>
<accession>A0ABT6LSH6</accession>
<feature type="compositionally biased region" description="Polar residues" evidence="1">
    <location>
        <begin position="1825"/>
        <end position="1837"/>
    </location>
</feature>
<feature type="region of interest" description="Disordered" evidence="1">
    <location>
        <begin position="1825"/>
        <end position="1850"/>
    </location>
</feature>
<feature type="domain" description="DUF6973" evidence="2">
    <location>
        <begin position="2019"/>
        <end position="2082"/>
    </location>
</feature>
<feature type="compositionally biased region" description="Polar residues" evidence="1">
    <location>
        <begin position="363"/>
        <end position="373"/>
    </location>
</feature>
<feature type="region of interest" description="Disordered" evidence="1">
    <location>
        <begin position="354"/>
        <end position="373"/>
    </location>
</feature>
<protein>
    <submittedName>
        <fullName evidence="3">RHS repeat-associated protein</fullName>
    </submittedName>
</protein>
<comment type="caution">
    <text evidence="3">The sequence shown here is derived from an EMBL/GenBank/DDBJ whole genome shotgun (WGS) entry which is preliminary data.</text>
</comment>
<evidence type="ECO:0000259" key="2">
    <source>
        <dbReference type="Pfam" id="PF22322"/>
    </source>
</evidence>
<dbReference type="InterPro" id="IPR054246">
    <property type="entry name" value="DUF6973"/>
</dbReference>
<sequence>MLRKPVLRKPLSRKPGVRRHSRSWSAGGTRWVAGTVSLALTFAMLDGAYAAAAPAPAQAGAEAPRKAAATQAADIPSARVAARLSGKRVEALSERTETSTTWVNKDGSLTTELTAGPVRFKDEATGKWRTVDLDLARTADGTVEPKAHPDGLRLAGSTGTPATSWKAARKAKATNLVTLGAGDRQITLQWKGGLPKPKLKGTRAEYVNAVPGADVVVEATRTGFEQFVQINERPDTGGYSYTLPLKAKGLKARQLPNGSVLFTDGKNRKRAVMPAPTMWDASVDKRSGEHTRKAKVGLKVVRKGSSVDLVVTPDAKFLADPDTTYPVTVDPSTSALSNVFDTYVQQGETVDWSTDTELDLGNPGTTNSNGTPRTARSFISWNTTPIQDALVSSAKLSLWNFHSGNIDCKPYPWEVWSTDAASTSSRWTAQPSWIASKATSTETTGSPECTAQPDGWINADVSTLVQEWASARATSSHMGLRASAESVLAQWKRVNSANAATNPPKLTVTYNYRPKTGTDRQAGPPFFKGTDGAWYVNTTTPTLRDTFTDVNNDTVDGTFEIDDAATGTQVGSYLVSPYVPSGQPASVTVPAGVLQNGKTYKFRTNPYDGTHYNNAWSAYETFTVDTSAPSAPASVTSTDYPAAQWVKGVGQSGVFTVTPPSGDQNGVEWSLDGVSWTTVPTGGSTNPVKLTITPDTAGTNILSVRSTDKAENKSDPVVYTFHVGPGGVTSPRSGTRTAARVPLTAEADSGKYSGVSFDWRRGDADAWTPVPATDVTVGGQPLPSWPAPLTSGKSAKLTWNATSTVNPDGDVQLRADFTGSGASASSDPISVVVDRGADGAATTDVGPGKLNLLTGDYGLSATDASFFGMTVDRTASSRSPQAGSDDDQAPIFGKEWVYGAASDQVDTPFSYLSKTSATSLSVVTAGDGSEIRFTATADGKGWTPEPGSEDYTLTGAFSGSGGFTIKSSDGQVTTFVRTTSTSTTWQASTSYTDGVADSTNTTVSEPVTVGGVQTARPKYLIANTSAVPAATCQAGPSAKGCRVLEFVYATATTATSSAAGDVKDQVSAIRLWATAPGAAAATATNVAAFRYDGSGHLTEAWDPRISPALKTTYGYDSAGRVTAQTPPGQLPWSFAYGQAGSNPAAGAGMLLKVSRPTLTPGSATQTNGTGETNIVYGVPLSGGSAPEDLSATATASWGQSDLPTDGTAVFPVDQVPSGHDGPALGSTGYQRAAIHYLDASGREVDLAVPGHRIGVTEYDGFGNTVRSLTAANRELALGGTAAQRDRLTGLGINALSSGERAQLLSTVSVHSSDGVRETDTYGPLHQVTLAAKLVSGTTTLAAAGSALAARTHTVQEYDTGRPTDGTATVEDQVTKVTVGAQPRSWPTLLADPRVTTNTVDWTKGQPTGTTQDPGGLGLTAGTSYDSQSRVSATALPASSGSDAGTTRTTYYTGNGTGTCGNRPEWADLVCQTAPAAAIGGGGGSNPTGRPTKTFEYGLYGQATKVTETANGVTRTTTSGFDAAGRSTTLTTSGGLGAAVPAGTTTYDSATGLPLKDTSTDGGTVTKAYDALGRDISYTDADGGATTTSYDALDRPVTVTDSVPSTTTYTYDTTIDPRGLVTSVADSVAGTFAARYDADGAVTSQTLPGGYTMTQTADSTGAMTSRVYTRTSDGTVLVSDSVTLTVHGQRATHTGTPGITASQAYAYDAAGRLTQVQDTSTDAYCTTRTYTYDKNSNRKSLASATGTVGNDCTTSGATTTAYSYDTADRLVNAGYVYDAFGRTTSRPGATLAYFTNDMIQQQTAGSRRQTWSLDSTLRLRSWTTESNSSGTWTQTGSKVNHYGSDEDSPRWITEDTAGTVTRNIDGADGNLAATTTKNGGVVLQLANLHGDITLQLPADASVAPTVLDADEYGNPRAGQSPTRYAWLGGKQRSDETVTGLTLMGARLYDPTTGRFLSTDPVHGGSANAYEYGNGDPVNNYDLDGRCGKACHEAKACWSLGYSNCLFVMYLSGILSWNIKGNHGRRNAIRHFIWQASLTYFFGWNAAERIGNAHEWGEKCPRHGRCDTKVDQHNNRVARIFESSSWNRRTTRYWLNRGLLFQYLYQVGSYLFRYGYLWG</sequence>
<feature type="region of interest" description="Disordered" evidence="1">
    <location>
        <begin position="1"/>
        <end position="25"/>
    </location>
</feature>
<proteinExistence type="predicted"/>
<dbReference type="PANTHER" id="PTHR32305:SF15">
    <property type="entry name" value="PROTEIN RHSA-RELATED"/>
    <property type="match status" value="1"/>
</dbReference>
<dbReference type="Pfam" id="PF22322">
    <property type="entry name" value="DUF6973"/>
    <property type="match status" value="1"/>
</dbReference>
<gene>
    <name evidence="3" type="ORF">M2283_006592</name>
</gene>
<dbReference type="EMBL" id="JARXVH010000012">
    <property type="protein sequence ID" value="MDH6219258.1"/>
    <property type="molecule type" value="Genomic_DNA"/>
</dbReference>